<comment type="caution">
    <text evidence="3">The sequence shown here is derived from an EMBL/GenBank/DDBJ whole genome shotgun (WGS) entry which is preliminary data.</text>
</comment>
<dbReference type="PANTHER" id="PTHR43485">
    <property type="entry name" value="HYDROGENASE-4 COMPONENT G"/>
    <property type="match status" value="1"/>
</dbReference>
<organism evidence="3 4">
    <name type="scientific">Asaia lannensis NBRC 102526</name>
    <dbReference type="NCBI Taxonomy" id="1307926"/>
    <lineage>
        <taxon>Bacteria</taxon>
        <taxon>Pseudomonadati</taxon>
        <taxon>Pseudomonadota</taxon>
        <taxon>Alphaproteobacteria</taxon>
        <taxon>Acetobacterales</taxon>
        <taxon>Acetobacteraceae</taxon>
        <taxon>Asaia</taxon>
    </lineage>
</organism>
<dbReference type="InterPro" id="IPR037232">
    <property type="entry name" value="NADH_quin_OxRdtase_su_C/D-like"/>
</dbReference>
<dbReference type="SUPFAM" id="SSF143243">
    <property type="entry name" value="Nqo5-like"/>
    <property type="match status" value="1"/>
</dbReference>
<evidence type="ECO:0000259" key="2">
    <source>
        <dbReference type="Pfam" id="PF00346"/>
    </source>
</evidence>
<reference evidence="3 4" key="1">
    <citation type="submission" date="2022-06" db="EMBL/GenBank/DDBJ databases">
        <title>Whole-genome of Asaia lannensis strain LMG 27011T.</title>
        <authorList>
            <person name="Sombolestani A."/>
        </authorList>
    </citation>
    <scope>NUCLEOTIDE SEQUENCE [LARGE SCALE GENOMIC DNA]</scope>
    <source>
        <strain evidence="3 4">NBRC 102526</strain>
    </source>
</reference>
<sequence>MSMIAAIRAGEAIAPQHYRLDEGQWRDMLTKAPGWFIAHWCDDSFAYALFLDHRTPLMVSTPLIDGRYFALSAVLPPASWPERIAQDLWGCLPLGAADTEPALDRGGWASIAPLSRRSVPSDHAPPSPAFLDALHSDMAPFAWGNGTIIPGAAHRGLLQQLIGQPPEAVLKLIGRSVSSAFVAAPLAYSRAVEQALGIVPGDDVRDARTLLSEIERIAVHCRDIALLAELSGFGLLATHARLAEDLCASLCAHHGATRRLTDSITPEGIASGLDICGLAHAVHDALMPRLDPLETLHAQMAECLEGLGTLTSSRARIFCLGGIAGRASGRSFDLRQLEDDMRHVPGRAGSRMAGDAWARQSLRLDEIRDSLRRIERVASQFGTPLPTTPALPTGSGEGIGAVEGPHGDIWCWVRLQDSRIEGIMLRDPARALLGVLPQMLHNRWDDRLVLASFGFDPGGAEQ</sequence>
<dbReference type="EMBL" id="JAMXQU010000008">
    <property type="protein sequence ID" value="MCO6160504.1"/>
    <property type="molecule type" value="Genomic_DNA"/>
</dbReference>
<dbReference type="Proteomes" id="UP001523401">
    <property type="component" value="Unassembled WGS sequence"/>
</dbReference>
<keyword evidence="4" id="KW-1185">Reference proteome</keyword>
<dbReference type="PANTHER" id="PTHR43485:SF1">
    <property type="entry name" value="FORMATE HYDROGENLYASE SUBUNIT 5-RELATED"/>
    <property type="match status" value="1"/>
</dbReference>
<keyword evidence="1" id="KW-0560">Oxidoreductase</keyword>
<proteinExistence type="predicted"/>
<dbReference type="Gene3D" id="1.10.645.10">
    <property type="entry name" value="Cytochrome-c3 Hydrogenase, chain B"/>
    <property type="match status" value="1"/>
</dbReference>
<evidence type="ECO:0000313" key="3">
    <source>
        <dbReference type="EMBL" id="MCO6160504.1"/>
    </source>
</evidence>
<feature type="domain" description="NADH-quinone oxidoreductase subunit D" evidence="2">
    <location>
        <begin position="300"/>
        <end position="381"/>
    </location>
</feature>
<dbReference type="Pfam" id="PF00346">
    <property type="entry name" value="Complex1_49kDa"/>
    <property type="match status" value="1"/>
</dbReference>
<dbReference type="InterPro" id="IPR052197">
    <property type="entry name" value="ComplexI_49kDa-like"/>
</dbReference>
<accession>A0ABT1CI23</accession>
<dbReference type="RefSeq" id="WP_252849590.1">
    <property type="nucleotide sequence ID" value="NZ_BAPW01000004.1"/>
</dbReference>
<name>A0ABT1CI23_9PROT</name>
<dbReference type="SUPFAM" id="SSF56762">
    <property type="entry name" value="HydB/Nqo4-like"/>
    <property type="match status" value="1"/>
</dbReference>
<evidence type="ECO:0000313" key="4">
    <source>
        <dbReference type="Proteomes" id="UP001523401"/>
    </source>
</evidence>
<dbReference type="InterPro" id="IPR001135">
    <property type="entry name" value="NADH_Q_OxRdtase_suD"/>
</dbReference>
<gene>
    <name evidence="3" type="ORF">NF685_10735</name>
</gene>
<dbReference type="InterPro" id="IPR029014">
    <property type="entry name" value="NiFe-Hase_large"/>
</dbReference>
<evidence type="ECO:0000256" key="1">
    <source>
        <dbReference type="ARBA" id="ARBA00023002"/>
    </source>
</evidence>
<protein>
    <recommendedName>
        <fullName evidence="2">NADH-quinone oxidoreductase subunit D domain-containing protein</fullName>
    </recommendedName>
</protein>